<evidence type="ECO:0000256" key="2">
    <source>
        <dbReference type="SAM" id="SignalP"/>
    </source>
</evidence>
<dbReference type="Pfam" id="PF00561">
    <property type="entry name" value="Abhydrolase_1"/>
    <property type="match status" value="1"/>
</dbReference>
<dbReference type="GO" id="GO:0016787">
    <property type="term" value="F:hydrolase activity"/>
    <property type="evidence" value="ECO:0007669"/>
    <property type="project" value="UniProtKB-KW"/>
</dbReference>
<feature type="chain" id="PRO_5045914926" evidence="2">
    <location>
        <begin position="29"/>
        <end position="539"/>
    </location>
</feature>
<feature type="region of interest" description="Disordered" evidence="1">
    <location>
        <begin position="36"/>
        <end position="61"/>
    </location>
</feature>
<evidence type="ECO:0000313" key="5">
    <source>
        <dbReference type="EMBL" id="MBZ5711061.1"/>
    </source>
</evidence>
<feature type="domain" description="Peptidase S33 tripeptidyl aminopeptidase-like C-terminal" evidence="4">
    <location>
        <begin position="431"/>
        <end position="513"/>
    </location>
</feature>
<sequence>MPIRVRELLRAFVWSSLLGCSAAPASQAARATVPPGAGAAEEVRGGSTVVATGSSERLPRLADPARPRAGEVVLERGTVRDETGAEVAYEIGTLYVPENRRKSDSRLIGVGFARIHSARPTGAPPVFWLPGGPGLSVLGAFATNDMGRLRTWLGLSAVGDLVVLEQRGYTARGEMLTVRREARPLDKPASVRADAEAMRAQARAAVVANPDKDLSGYDIAEFAADVDDLRRALGYDKISLFGGSFGSQWSLAVMRLHPQIVARAVLSSVEPLDNGYDMPSHIHASLQRIAHDADRDPGLMPYLPPGGVMAAVRALNARFARGPVRAPVRDESGRTRTVVLGAEDLQQALLSHTQEGERWPAFILSLYHGHYDEWARETLAERQADETILIGPLVDSSLGVSAEREHLLRTDPAVATLGTWNFAANIASAPDWPTRDMGDELRKPVPSDIPVVFVHGDWDTSTPINNSLGLLPYFRDGHLIQVHRGGHDGAFYQLRTEPAAKQAIYEFLRSGRREGLPIEVVLPVPRFELPAFPPPRPAR</sequence>
<protein>
    <submittedName>
        <fullName evidence="5">Alpha/beta hydrolase</fullName>
    </submittedName>
</protein>
<proteinExistence type="predicted"/>
<keyword evidence="2" id="KW-0732">Signal</keyword>
<keyword evidence="6" id="KW-1185">Reference proteome</keyword>
<dbReference type="SUPFAM" id="SSF53474">
    <property type="entry name" value="alpha/beta-Hydrolases"/>
    <property type="match status" value="1"/>
</dbReference>
<dbReference type="InterPro" id="IPR013595">
    <property type="entry name" value="Pept_S33_TAP-like_C"/>
</dbReference>
<organism evidence="5 6">
    <name type="scientific">Nannocystis pusilla</name>
    <dbReference type="NCBI Taxonomy" id="889268"/>
    <lineage>
        <taxon>Bacteria</taxon>
        <taxon>Pseudomonadati</taxon>
        <taxon>Myxococcota</taxon>
        <taxon>Polyangia</taxon>
        <taxon>Nannocystales</taxon>
        <taxon>Nannocystaceae</taxon>
        <taxon>Nannocystis</taxon>
    </lineage>
</organism>
<keyword evidence="5" id="KW-0378">Hydrolase</keyword>
<evidence type="ECO:0000313" key="6">
    <source>
        <dbReference type="Proteomes" id="UP001139031"/>
    </source>
</evidence>
<dbReference type="InterPro" id="IPR029058">
    <property type="entry name" value="AB_hydrolase_fold"/>
</dbReference>
<name>A0ABS7TSM4_9BACT</name>
<dbReference type="Proteomes" id="UP001139031">
    <property type="component" value="Unassembled WGS sequence"/>
</dbReference>
<dbReference type="InterPro" id="IPR000073">
    <property type="entry name" value="AB_hydrolase_1"/>
</dbReference>
<dbReference type="RefSeq" id="WP_224192830.1">
    <property type="nucleotide sequence ID" value="NZ_JAIRAU010000023.1"/>
</dbReference>
<evidence type="ECO:0000259" key="4">
    <source>
        <dbReference type="Pfam" id="PF08386"/>
    </source>
</evidence>
<accession>A0ABS7TSM4</accession>
<feature type="domain" description="AB hydrolase-1" evidence="3">
    <location>
        <begin position="214"/>
        <end position="273"/>
    </location>
</feature>
<dbReference type="Gene3D" id="3.40.50.1820">
    <property type="entry name" value="alpha/beta hydrolase"/>
    <property type="match status" value="1"/>
</dbReference>
<reference evidence="5" key="1">
    <citation type="submission" date="2021-08" db="EMBL/GenBank/DDBJ databases">
        <authorList>
            <person name="Stevens D.C."/>
        </authorList>
    </citation>
    <scope>NUCLEOTIDE SEQUENCE</scope>
    <source>
        <strain evidence="5">DSM 53165</strain>
    </source>
</reference>
<feature type="signal peptide" evidence="2">
    <location>
        <begin position="1"/>
        <end position="28"/>
    </location>
</feature>
<gene>
    <name evidence="5" type="ORF">K7C98_17590</name>
</gene>
<evidence type="ECO:0000256" key="1">
    <source>
        <dbReference type="SAM" id="MobiDB-lite"/>
    </source>
</evidence>
<evidence type="ECO:0000259" key="3">
    <source>
        <dbReference type="Pfam" id="PF00561"/>
    </source>
</evidence>
<comment type="caution">
    <text evidence="5">The sequence shown here is derived from an EMBL/GenBank/DDBJ whole genome shotgun (WGS) entry which is preliminary data.</text>
</comment>
<dbReference type="EMBL" id="JAIRAU010000023">
    <property type="protein sequence ID" value="MBZ5711061.1"/>
    <property type="molecule type" value="Genomic_DNA"/>
</dbReference>
<dbReference type="Pfam" id="PF08386">
    <property type="entry name" value="Abhydrolase_4"/>
    <property type="match status" value="1"/>
</dbReference>